<evidence type="ECO:0000256" key="3">
    <source>
        <dbReference type="ARBA" id="ARBA00004535"/>
    </source>
</evidence>
<dbReference type="EMBL" id="KJ668231">
    <property type="protein sequence ID" value="AID52714.1"/>
    <property type="molecule type" value="Genomic_DNA"/>
</dbReference>
<evidence type="ECO:0000256" key="2">
    <source>
        <dbReference type="ARBA" id="ARBA00004192"/>
    </source>
</evidence>
<keyword evidence="5" id="KW-1048">Host nucleus</keyword>
<keyword evidence="7" id="KW-0946">Virion</keyword>
<feature type="compositionally biased region" description="Low complexity" evidence="9">
    <location>
        <begin position="162"/>
        <end position="179"/>
    </location>
</feature>
<organism evidence="10 11">
    <name type="scientific">Falconid herpesvirus 1</name>
    <dbReference type="NCBI Taxonomy" id="1510155"/>
    <lineage>
        <taxon>Viruses</taxon>
        <taxon>Duplodnaviria</taxon>
        <taxon>Heunggongvirae</taxon>
        <taxon>Peploviricota</taxon>
        <taxon>Herviviricetes</taxon>
        <taxon>Herpesvirales</taxon>
        <taxon>Orthoherpesviridae</taxon>
        <taxon>Alphaherpesvirinae</taxon>
        <taxon>Mardivirus</taxon>
        <taxon>Mardivirus columbidalpha1</taxon>
    </lineage>
</organism>
<evidence type="ECO:0000256" key="4">
    <source>
        <dbReference type="ARBA" id="ARBA00009888"/>
    </source>
</evidence>
<name>A0A068EVV8_9ALPH</name>
<comment type="subcellular location">
    <subcellularLocation>
        <location evidence="2">Host cytoplasm</location>
    </subcellularLocation>
    <subcellularLocation>
        <location evidence="1">Host nucleus</location>
    </subcellularLocation>
    <subcellularLocation>
        <location evidence="3">Virion tegument</location>
    </subcellularLocation>
</comment>
<protein>
    <submittedName>
        <fullName evidence="10">Tegument protein UL14</fullName>
    </submittedName>
</protein>
<dbReference type="Pfam" id="PF03580">
    <property type="entry name" value="Herpes_UL14"/>
    <property type="match status" value="1"/>
</dbReference>
<evidence type="ECO:0000256" key="9">
    <source>
        <dbReference type="SAM" id="MobiDB-lite"/>
    </source>
</evidence>
<comment type="similarity">
    <text evidence="4">Belongs to the alphaherpesvirinae HHV-1 UL14 protein family.</text>
</comment>
<feature type="region of interest" description="Disordered" evidence="9">
    <location>
        <begin position="157"/>
        <end position="258"/>
    </location>
</feature>
<dbReference type="GO" id="GO:0042025">
    <property type="term" value="C:host cell nucleus"/>
    <property type="evidence" value="ECO:0007669"/>
    <property type="project" value="UniProtKB-SubCell"/>
</dbReference>
<keyword evidence="8" id="KW-1035">Host cytoplasm</keyword>
<evidence type="ECO:0000256" key="8">
    <source>
        <dbReference type="ARBA" id="ARBA00023200"/>
    </source>
</evidence>
<accession>A0A068EVV8</accession>
<proteinExistence type="inferred from homology"/>
<evidence type="ECO:0000256" key="1">
    <source>
        <dbReference type="ARBA" id="ARBA00004147"/>
    </source>
</evidence>
<dbReference type="RefSeq" id="YP_009046508.1">
    <property type="nucleotide sequence ID" value="NC_024450.1"/>
</dbReference>
<evidence type="ECO:0000313" key="10">
    <source>
        <dbReference type="EMBL" id="AID52714.1"/>
    </source>
</evidence>
<evidence type="ECO:0000313" key="11">
    <source>
        <dbReference type="Proteomes" id="UP000146149"/>
    </source>
</evidence>
<dbReference type="GeneID" id="19738312"/>
<feature type="region of interest" description="Disordered" evidence="9">
    <location>
        <begin position="122"/>
        <end position="142"/>
    </location>
</feature>
<dbReference type="Proteomes" id="UP000146149">
    <property type="component" value="Segment"/>
</dbReference>
<dbReference type="GO" id="GO:0030430">
    <property type="term" value="C:host cell cytoplasm"/>
    <property type="evidence" value="ECO:0007669"/>
    <property type="project" value="UniProtKB-SubCell"/>
</dbReference>
<feature type="compositionally biased region" description="Basic and acidic residues" evidence="9">
    <location>
        <begin position="234"/>
        <end position="258"/>
    </location>
</feature>
<keyword evidence="6" id="KW-0920">Virion tegument</keyword>
<sequence length="258" mass="28932">MFAIKALQRQRRQALAECRLRESIYKERMFELLADGAAMDEPDFVEAFTSARNAHLDYKSQLASNMQVDATERKARTIKNRIEEQAARKLILDTYRRYQDPALAERLEREEDDIFEKEANLEEAAESCKPLNGRGEPSEWLDEEDEALLTKWMLARAQKPQRAGSAAPAAASTGFPRAAMKTSSTSHRPSYDNSATAPQDSDGDDDEPATPAKDPPKCAGGYQTRQPPSIPRIGKSESPKATTDAKESPHDTCRRMRK</sequence>
<evidence type="ECO:0000256" key="7">
    <source>
        <dbReference type="ARBA" id="ARBA00022844"/>
    </source>
</evidence>
<feature type="compositionally biased region" description="Polar residues" evidence="9">
    <location>
        <begin position="181"/>
        <end position="199"/>
    </location>
</feature>
<gene>
    <name evidence="10" type="ORF">FaHV1S18_024</name>
</gene>
<dbReference type="GO" id="GO:0019033">
    <property type="term" value="C:viral tegument"/>
    <property type="evidence" value="ECO:0007669"/>
    <property type="project" value="UniProtKB-SubCell"/>
</dbReference>
<dbReference type="InterPro" id="IPR005207">
    <property type="entry name" value="Herpes_UL14"/>
</dbReference>
<dbReference type="KEGG" id="vg:19738312"/>
<reference evidence="10 11" key="1">
    <citation type="journal article" date="2014" name="Virus Res.">
        <title>Molecular characterization of the complete genome of falconid herpesvirus strain S-18.</title>
        <authorList>
            <person name="Spatz S.J."/>
            <person name="Volkening J.D."/>
            <person name="Ross T.A."/>
        </authorList>
    </citation>
    <scope>NUCLEOTIDE SEQUENCE [LARGE SCALE GENOMIC DNA]</scope>
    <source>
        <strain evidence="10">S-18</strain>
    </source>
</reference>
<evidence type="ECO:0000256" key="5">
    <source>
        <dbReference type="ARBA" id="ARBA00022562"/>
    </source>
</evidence>
<evidence type="ECO:0000256" key="6">
    <source>
        <dbReference type="ARBA" id="ARBA00022580"/>
    </source>
</evidence>
<dbReference type="OrthoDB" id="17610at10239"/>